<keyword evidence="3" id="KW-0949">S-adenosyl-L-methionine</keyword>
<evidence type="ECO:0000313" key="8">
    <source>
        <dbReference type="EMBL" id="PKY71974.1"/>
    </source>
</evidence>
<comment type="caution">
    <text evidence="8">The sequence shown here is derived from an EMBL/GenBank/DDBJ whole genome shotgun (WGS) entry which is preliminary data.</text>
</comment>
<comment type="cofactor">
    <cofactor evidence="1">
        <name>[4Fe-4S] cluster</name>
        <dbReference type="ChEBI" id="CHEBI:49883"/>
    </cofactor>
</comment>
<dbReference type="PANTHER" id="PTHR11228">
    <property type="entry name" value="RADICAL SAM DOMAIN PROTEIN"/>
    <property type="match status" value="1"/>
</dbReference>
<evidence type="ECO:0000256" key="3">
    <source>
        <dbReference type="ARBA" id="ARBA00022691"/>
    </source>
</evidence>
<keyword evidence="2" id="KW-0004">4Fe-4S</keyword>
<accession>A0A2I1ILG5</accession>
<keyword evidence="5" id="KW-0408">Iron</keyword>
<dbReference type="STRING" id="33007.HMPREF3198_00383"/>
<dbReference type="AlphaFoldDB" id="A0A2I1ILG5"/>
<dbReference type="InterPro" id="IPR007197">
    <property type="entry name" value="rSAM"/>
</dbReference>
<organism evidence="8 9">
    <name type="scientific">Winkia neuii</name>
    <dbReference type="NCBI Taxonomy" id="33007"/>
    <lineage>
        <taxon>Bacteria</taxon>
        <taxon>Bacillati</taxon>
        <taxon>Actinomycetota</taxon>
        <taxon>Actinomycetes</taxon>
        <taxon>Actinomycetales</taxon>
        <taxon>Actinomycetaceae</taxon>
        <taxon>Winkia</taxon>
    </lineage>
</organism>
<dbReference type="InterPro" id="IPR050377">
    <property type="entry name" value="Radical_SAM_PqqE_MftC-like"/>
</dbReference>
<feature type="domain" description="Radical SAM core" evidence="7">
    <location>
        <begin position="27"/>
        <end position="247"/>
    </location>
</feature>
<gene>
    <name evidence="8" type="ORF">CYJ19_07105</name>
</gene>
<dbReference type="PROSITE" id="PS51918">
    <property type="entry name" value="RADICAL_SAM"/>
    <property type="match status" value="1"/>
</dbReference>
<dbReference type="PIRSF" id="PIRSF037420">
    <property type="entry name" value="PQQ_syn_pqqE"/>
    <property type="match status" value="1"/>
</dbReference>
<evidence type="ECO:0000256" key="1">
    <source>
        <dbReference type="ARBA" id="ARBA00001966"/>
    </source>
</evidence>
<dbReference type="GeneID" id="35867411"/>
<dbReference type="PANTHER" id="PTHR11228:SF34">
    <property type="entry name" value="TUNGSTEN-CONTAINING ALDEHYDE FERREDOXIN OXIDOREDUCTASE COFACTOR MODIFYING PROTEIN"/>
    <property type="match status" value="1"/>
</dbReference>
<evidence type="ECO:0000259" key="7">
    <source>
        <dbReference type="PROSITE" id="PS51918"/>
    </source>
</evidence>
<dbReference type="CDD" id="cd21123">
    <property type="entry name" value="SPASM_MftC-like"/>
    <property type="match status" value="1"/>
</dbReference>
<keyword evidence="6" id="KW-0411">Iron-sulfur</keyword>
<sequence>MSNHPNAAVTGKTRKHPVVRQIRHDLTKKPFIAIWEVTRACALVCKHCRAEAQPHAAPGQLTTAEGKNLLDQLAAYEKPRPLVVFTGGDCFEREDLVELVRYGTSLGLSVSISPSVTPLFTMDRLKALREAGGKAMSVSMDGATAATHDAFRGIAGTFEKTVEATHMINQVGFRLQINSTLTRGNIHEAPAMLAKAIELEAFMWYVFFLVPTGRGAQLNMLSPAEREDVLHWLHDVSDRIAIKTTEAPQYRRVAFQRDEAHEKGTALPERGELYHWLTKETTRLIGAHPRKPRKPRTPLAINSGSGFVFIDHVGDVYPSGFLPIHVGSVKETPLADLYANTPVMRQLRTPDGFKGKCGVCKYNHFCGGSRSSAYALTGDPLASDPSCLYVPEGYTGPMPKGWFADPQPLPPGCN</sequence>
<dbReference type="InterPro" id="IPR013785">
    <property type="entry name" value="Aldolase_TIM"/>
</dbReference>
<dbReference type="EMBL" id="PKKO01000004">
    <property type="protein sequence ID" value="PKY71974.1"/>
    <property type="molecule type" value="Genomic_DNA"/>
</dbReference>
<dbReference type="SFLD" id="SFLDS00029">
    <property type="entry name" value="Radical_SAM"/>
    <property type="match status" value="1"/>
</dbReference>
<dbReference type="InterPro" id="IPR006638">
    <property type="entry name" value="Elp3/MiaA/NifB-like_rSAM"/>
</dbReference>
<dbReference type="SFLD" id="SFLDG01067">
    <property type="entry name" value="SPASM/twitch_domain_containing"/>
    <property type="match status" value="1"/>
</dbReference>
<dbReference type="NCBIfam" id="TIGR04053">
    <property type="entry name" value="TIGR04053 family radical SAM/SPASM domain-containing protein"/>
    <property type="match status" value="1"/>
</dbReference>
<evidence type="ECO:0000256" key="5">
    <source>
        <dbReference type="ARBA" id="ARBA00023004"/>
    </source>
</evidence>
<dbReference type="Gene3D" id="3.20.20.70">
    <property type="entry name" value="Aldolase class I"/>
    <property type="match status" value="1"/>
</dbReference>
<dbReference type="SUPFAM" id="SSF102114">
    <property type="entry name" value="Radical SAM enzymes"/>
    <property type="match status" value="1"/>
</dbReference>
<reference evidence="8 9" key="1">
    <citation type="submission" date="2017-12" db="EMBL/GenBank/DDBJ databases">
        <title>Phylogenetic diversity of female urinary microbiome.</title>
        <authorList>
            <person name="Thomas-White K."/>
            <person name="Wolfe A.J."/>
        </authorList>
    </citation>
    <scope>NUCLEOTIDE SEQUENCE [LARGE SCALE GENOMIC DNA]</scope>
    <source>
        <strain evidence="8 9">UMB0402</strain>
    </source>
</reference>
<dbReference type="InterPro" id="IPR017200">
    <property type="entry name" value="PqqE-like"/>
</dbReference>
<dbReference type="Pfam" id="PF04055">
    <property type="entry name" value="Radical_SAM"/>
    <property type="match status" value="1"/>
</dbReference>
<dbReference type="GO" id="GO:0003824">
    <property type="term" value="F:catalytic activity"/>
    <property type="evidence" value="ECO:0007669"/>
    <property type="project" value="InterPro"/>
</dbReference>
<protein>
    <submittedName>
        <fullName evidence="8">Radical SAM/SPASM domain-containing protein</fullName>
    </submittedName>
</protein>
<dbReference type="InterPro" id="IPR058240">
    <property type="entry name" value="rSAM_sf"/>
</dbReference>
<name>A0A2I1ILG5_9ACTO</name>
<dbReference type="GO" id="GO:0046872">
    <property type="term" value="F:metal ion binding"/>
    <property type="evidence" value="ECO:0007669"/>
    <property type="project" value="UniProtKB-KW"/>
</dbReference>
<evidence type="ECO:0000256" key="6">
    <source>
        <dbReference type="ARBA" id="ARBA00023014"/>
    </source>
</evidence>
<evidence type="ECO:0000256" key="4">
    <source>
        <dbReference type="ARBA" id="ARBA00022723"/>
    </source>
</evidence>
<dbReference type="SMART" id="SM00729">
    <property type="entry name" value="Elp3"/>
    <property type="match status" value="1"/>
</dbReference>
<dbReference type="RefSeq" id="WP_024331400.1">
    <property type="nucleotide sequence ID" value="NZ_JASOXK010000003.1"/>
</dbReference>
<dbReference type="GO" id="GO:0051539">
    <property type="term" value="F:4 iron, 4 sulfur cluster binding"/>
    <property type="evidence" value="ECO:0007669"/>
    <property type="project" value="UniProtKB-KW"/>
</dbReference>
<evidence type="ECO:0000313" key="9">
    <source>
        <dbReference type="Proteomes" id="UP000235122"/>
    </source>
</evidence>
<evidence type="ECO:0000256" key="2">
    <source>
        <dbReference type="ARBA" id="ARBA00022485"/>
    </source>
</evidence>
<proteinExistence type="predicted"/>
<keyword evidence="9" id="KW-1185">Reference proteome</keyword>
<dbReference type="Proteomes" id="UP000235122">
    <property type="component" value="Unassembled WGS sequence"/>
</dbReference>
<keyword evidence="4" id="KW-0479">Metal-binding</keyword>
<dbReference type="CDD" id="cd01335">
    <property type="entry name" value="Radical_SAM"/>
    <property type="match status" value="1"/>
</dbReference>